<accession>A0A8H2LG53</accession>
<name>A0A8H2LG53_9FLAO</name>
<dbReference type="PIRSF" id="PIRSF038471">
    <property type="entry name" value="MreC"/>
    <property type="match status" value="1"/>
</dbReference>
<evidence type="ECO:0000256" key="4">
    <source>
        <dbReference type="ARBA" id="ARBA00032089"/>
    </source>
</evidence>
<dbReference type="NCBIfam" id="NF010532">
    <property type="entry name" value="PRK13922.9-3"/>
    <property type="match status" value="1"/>
</dbReference>
<dbReference type="GO" id="GO:0008360">
    <property type="term" value="P:regulation of cell shape"/>
    <property type="evidence" value="ECO:0007669"/>
    <property type="project" value="UniProtKB-KW"/>
</dbReference>
<dbReference type="PANTHER" id="PTHR34138:SF1">
    <property type="entry name" value="CELL SHAPE-DETERMINING PROTEIN MREC"/>
    <property type="match status" value="1"/>
</dbReference>
<dbReference type="RefSeq" id="WP_148368332.1">
    <property type="nucleotide sequence ID" value="NZ_VSKM01000002.1"/>
</dbReference>
<feature type="domain" description="Rod shape-determining protein MreC beta-barrel core" evidence="6">
    <location>
        <begin position="109"/>
        <end position="257"/>
    </location>
</feature>
<comment type="similarity">
    <text evidence="1 5">Belongs to the MreC family.</text>
</comment>
<proteinExistence type="inferred from homology"/>
<gene>
    <name evidence="7" type="primary">mreC</name>
    <name evidence="7" type="ORF">ES676_01795</name>
</gene>
<comment type="caution">
    <text evidence="7">The sequence shown here is derived from an EMBL/GenBank/DDBJ whole genome shotgun (WGS) entry which is preliminary data.</text>
</comment>
<dbReference type="Pfam" id="PF04085">
    <property type="entry name" value="MreC"/>
    <property type="match status" value="1"/>
</dbReference>
<dbReference type="InterPro" id="IPR042175">
    <property type="entry name" value="Cell/Rod_MreC_2"/>
</dbReference>
<dbReference type="AlphaFoldDB" id="A0A8H2LG53"/>
<dbReference type="GO" id="GO:0005886">
    <property type="term" value="C:plasma membrane"/>
    <property type="evidence" value="ECO:0007669"/>
    <property type="project" value="TreeGrafter"/>
</dbReference>
<comment type="function">
    <text evidence="5">Involved in formation and maintenance of cell shape.</text>
</comment>
<evidence type="ECO:0000313" key="7">
    <source>
        <dbReference type="EMBL" id="TYB77976.1"/>
    </source>
</evidence>
<keyword evidence="3 5" id="KW-0133">Cell shape</keyword>
<dbReference type="InterPro" id="IPR042177">
    <property type="entry name" value="Cell/Rod_1"/>
</dbReference>
<dbReference type="InterPro" id="IPR007221">
    <property type="entry name" value="MreC"/>
</dbReference>
<reference evidence="7 8" key="1">
    <citation type="submission" date="2019-08" db="EMBL/GenBank/DDBJ databases">
        <title>Genomes of Antarctic Bizionia species.</title>
        <authorList>
            <person name="Bowman J.P."/>
        </authorList>
    </citation>
    <scope>NUCLEOTIDE SEQUENCE [LARGE SCALE GENOMIC DNA]</scope>
    <source>
        <strain evidence="7 8">HFD</strain>
    </source>
</reference>
<dbReference type="EMBL" id="VSKM01000002">
    <property type="protein sequence ID" value="TYB77976.1"/>
    <property type="molecule type" value="Genomic_DNA"/>
</dbReference>
<dbReference type="Gene3D" id="2.40.10.350">
    <property type="entry name" value="Rod shape-determining protein MreC, domain 2"/>
    <property type="match status" value="1"/>
</dbReference>
<evidence type="ECO:0000313" key="8">
    <source>
        <dbReference type="Proteomes" id="UP000323324"/>
    </source>
</evidence>
<dbReference type="PANTHER" id="PTHR34138">
    <property type="entry name" value="CELL SHAPE-DETERMINING PROTEIN MREC"/>
    <property type="match status" value="1"/>
</dbReference>
<protein>
    <recommendedName>
        <fullName evidence="2 5">Cell shape-determining protein MreC</fullName>
    </recommendedName>
    <alternativeName>
        <fullName evidence="4 5">Cell shape protein MreC</fullName>
    </alternativeName>
</protein>
<sequence>MQQIVNFILRNKSFLLFLFLFLVSLGFTIQSHSFHKSKFVNSANFITGGVYNLSNNFSDYFGLKKQNILLQEENNTLKSLLYNSKDQRDSVFIDSTRFNKTYRFISGQVIRNSYSKTNNVVLINKGEADSLEQDLGVITSKGILGIVEKTSAHNATVLSVLNTTTRISAQLKKTNHFGTISWNAKSPKYIQLTEIPQIAPVVVGDTIITSGRSVIFPKGVPVGTIAKFNLDAAENYYEITVELFNDMTNLEHVYIIQNTNKNILKTLLNNRND</sequence>
<dbReference type="InterPro" id="IPR055342">
    <property type="entry name" value="MreC_beta-barrel_core"/>
</dbReference>
<evidence type="ECO:0000256" key="1">
    <source>
        <dbReference type="ARBA" id="ARBA00009369"/>
    </source>
</evidence>
<keyword evidence="8" id="KW-1185">Reference proteome</keyword>
<dbReference type="Proteomes" id="UP000323324">
    <property type="component" value="Unassembled WGS sequence"/>
</dbReference>
<evidence type="ECO:0000256" key="2">
    <source>
        <dbReference type="ARBA" id="ARBA00013855"/>
    </source>
</evidence>
<evidence type="ECO:0000256" key="5">
    <source>
        <dbReference type="PIRNR" id="PIRNR038471"/>
    </source>
</evidence>
<organism evidence="7 8">
    <name type="scientific">Bizionia saleffrena</name>
    <dbReference type="NCBI Taxonomy" id="291189"/>
    <lineage>
        <taxon>Bacteria</taxon>
        <taxon>Pseudomonadati</taxon>
        <taxon>Bacteroidota</taxon>
        <taxon>Flavobacteriia</taxon>
        <taxon>Flavobacteriales</taxon>
        <taxon>Flavobacteriaceae</taxon>
        <taxon>Bizionia</taxon>
    </lineage>
</organism>
<dbReference type="Gene3D" id="2.40.10.340">
    <property type="entry name" value="Rod shape-determining protein MreC, domain 1"/>
    <property type="match status" value="1"/>
</dbReference>
<evidence type="ECO:0000259" key="6">
    <source>
        <dbReference type="Pfam" id="PF04085"/>
    </source>
</evidence>
<evidence type="ECO:0000256" key="3">
    <source>
        <dbReference type="ARBA" id="ARBA00022960"/>
    </source>
</evidence>